<dbReference type="GO" id="GO:0005525">
    <property type="term" value="F:GTP binding"/>
    <property type="evidence" value="ECO:0007669"/>
    <property type="project" value="UniProtKB-KW"/>
</dbReference>
<gene>
    <name evidence="3" type="ORF">BSTOLATCC_MIC18915</name>
</gene>
<dbReference type="SUPFAM" id="SSF52540">
    <property type="entry name" value="P-loop containing nucleoside triphosphate hydrolases"/>
    <property type="match status" value="1"/>
</dbReference>
<keyword evidence="2" id="KW-0342">GTP-binding</keyword>
<dbReference type="PANTHER" id="PTHR47977">
    <property type="entry name" value="RAS-RELATED PROTEIN RAB"/>
    <property type="match status" value="1"/>
</dbReference>
<dbReference type="AlphaFoldDB" id="A0AAU9J2B1"/>
<dbReference type="NCBIfam" id="TIGR00231">
    <property type="entry name" value="small_GTP"/>
    <property type="match status" value="1"/>
</dbReference>
<dbReference type="EMBL" id="CAJZBQ010000018">
    <property type="protein sequence ID" value="CAG9317672.1"/>
    <property type="molecule type" value="Genomic_DNA"/>
</dbReference>
<dbReference type="PRINTS" id="PR00449">
    <property type="entry name" value="RASTRNSFRMNG"/>
</dbReference>
<dbReference type="Pfam" id="PF00071">
    <property type="entry name" value="Ras"/>
    <property type="match status" value="1"/>
</dbReference>
<dbReference type="PROSITE" id="PS51419">
    <property type="entry name" value="RAB"/>
    <property type="match status" value="1"/>
</dbReference>
<sequence length="175" mass="19713">MVEDFSNSGIKLSLIGSSQSGKSSILSRFLNHCFSDSYKPTIGVEFQFKQIPWKGKSLSIQAWDTSGDASWRSMTLSNYIHTQGFLIVYSLNDRNSFEEAKIFISLFKSRANNLAYAVLIGNKCDLKSERQVSYEEGKQLADENEILYLETSAKNGINVHFSIKTLCETVILLCK</sequence>
<protein>
    <submittedName>
        <fullName evidence="3">Uncharacterized protein</fullName>
    </submittedName>
</protein>
<dbReference type="InterPro" id="IPR050227">
    <property type="entry name" value="Rab"/>
</dbReference>
<dbReference type="SMART" id="SM00174">
    <property type="entry name" value="RHO"/>
    <property type="match status" value="1"/>
</dbReference>
<dbReference type="InterPro" id="IPR001806">
    <property type="entry name" value="Small_GTPase"/>
</dbReference>
<name>A0AAU9J2B1_9CILI</name>
<dbReference type="CDD" id="cd00154">
    <property type="entry name" value="Rab"/>
    <property type="match status" value="1"/>
</dbReference>
<evidence type="ECO:0000256" key="2">
    <source>
        <dbReference type="ARBA" id="ARBA00023134"/>
    </source>
</evidence>
<dbReference type="Gene3D" id="3.40.50.300">
    <property type="entry name" value="P-loop containing nucleotide triphosphate hydrolases"/>
    <property type="match status" value="1"/>
</dbReference>
<dbReference type="PROSITE" id="PS51421">
    <property type="entry name" value="RAS"/>
    <property type="match status" value="1"/>
</dbReference>
<evidence type="ECO:0000313" key="4">
    <source>
        <dbReference type="Proteomes" id="UP001162131"/>
    </source>
</evidence>
<keyword evidence="4" id="KW-1185">Reference proteome</keyword>
<dbReference type="SMART" id="SM00173">
    <property type="entry name" value="RAS"/>
    <property type="match status" value="1"/>
</dbReference>
<keyword evidence="1" id="KW-0547">Nucleotide-binding</keyword>
<dbReference type="InterPro" id="IPR027417">
    <property type="entry name" value="P-loop_NTPase"/>
</dbReference>
<dbReference type="FunFam" id="3.40.50.300:FF:001447">
    <property type="entry name" value="Ras-related protein Rab-1B"/>
    <property type="match status" value="1"/>
</dbReference>
<dbReference type="GO" id="GO:0003924">
    <property type="term" value="F:GTPase activity"/>
    <property type="evidence" value="ECO:0007669"/>
    <property type="project" value="InterPro"/>
</dbReference>
<comment type="caution">
    <text evidence="3">The sequence shown here is derived from an EMBL/GenBank/DDBJ whole genome shotgun (WGS) entry which is preliminary data.</text>
</comment>
<evidence type="ECO:0000313" key="3">
    <source>
        <dbReference type="EMBL" id="CAG9317672.1"/>
    </source>
</evidence>
<organism evidence="3 4">
    <name type="scientific">Blepharisma stoltei</name>
    <dbReference type="NCBI Taxonomy" id="1481888"/>
    <lineage>
        <taxon>Eukaryota</taxon>
        <taxon>Sar</taxon>
        <taxon>Alveolata</taxon>
        <taxon>Ciliophora</taxon>
        <taxon>Postciliodesmatophora</taxon>
        <taxon>Heterotrichea</taxon>
        <taxon>Heterotrichida</taxon>
        <taxon>Blepharismidae</taxon>
        <taxon>Blepharisma</taxon>
    </lineage>
</organism>
<reference evidence="3" key="1">
    <citation type="submission" date="2021-09" db="EMBL/GenBank/DDBJ databases">
        <authorList>
            <consortium name="AG Swart"/>
            <person name="Singh M."/>
            <person name="Singh A."/>
            <person name="Seah K."/>
            <person name="Emmerich C."/>
        </authorList>
    </citation>
    <scope>NUCLEOTIDE SEQUENCE</scope>
    <source>
        <strain evidence="3">ATCC30299</strain>
    </source>
</reference>
<dbReference type="SMART" id="SM00175">
    <property type="entry name" value="RAB"/>
    <property type="match status" value="1"/>
</dbReference>
<dbReference type="InterPro" id="IPR005225">
    <property type="entry name" value="Small_GTP-bd"/>
</dbReference>
<proteinExistence type="predicted"/>
<dbReference type="Proteomes" id="UP001162131">
    <property type="component" value="Unassembled WGS sequence"/>
</dbReference>
<evidence type="ECO:0000256" key="1">
    <source>
        <dbReference type="ARBA" id="ARBA00022741"/>
    </source>
</evidence>
<accession>A0AAU9J2B1</accession>
<dbReference type="PROSITE" id="PS51420">
    <property type="entry name" value="RHO"/>
    <property type="match status" value="1"/>
</dbReference>